<keyword evidence="1" id="KW-1133">Transmembrane helix</keyword>
<sequence length="141" mass="16396">MVTCVWEPRSVIVPAFFSLQAMSDLYLVPSADAPDTRTVILIALLRIPTLQPMRLWGISFFLFFFFFLSAMSGLPLHVGKKHGMIDRGGYQYFQISRIRRLFQPSWLSLYFISCSFPRPSALLTFPLSVFLFFFFFFEIIP</sequence>
<feature type="transmembrane region" description="Helical" evidence="1">
    <location>
        <begin position="55"/>
        <end position="78"/>
    </location>
</feature>
<keyword evidence="3" id="KW-1185">Reference proteome</keyword>
<keyword evidence="1" id="KW-0812">Transmembrane</keyword>
<reference evidence="2 3" key="1">
    <citation type="journal article" date="2023" name="Mol. Phylogenet. Evol.">
        <title>Genome-scale phylogeny and comparative genomics of the fungal order Sordariales.</title>
        <authorList>
            <person name="Hensen N."/>
            <person name="Bonometti L."/>
            <person name="Westerberg I."/>
            <person name="Brannstrom I.O."/>
            <person name="Guillou S."/>
            <person name="Cros-Aarteil S."/>
            <person name="Calhoun S."/>
            <person name="Haridas S."/>
            <person name="Kuo A."/>
            <person name="Mondo S."/>
            <person name="Pangilinan J."/>
            <person name="Riley R."/>
            <person name="LaButti K."/>
            <person name="Andreopoulos B."/>
            <person name="Lipzen A."/>
            <person name="Chen C."/>
            <person name="Yan M."/>
            <person name="Daum C."/>
            <person name="Ng V."/>
            <person name="Clum A."/>
            <person name="Steindorff A."/>
            <person name="Ohm R.A."/>
            <person name="Martin F."/>
            <person name="Silar P."/>
            <person name="Natvig D.O."/>
            <person name="Lalanne C."/>
            <person name="Gautier V."/>
            <person name="Ament-Velasquez S.L."/>
            <person name="Kruys A."/>
            <person name="Hutchinson M.I."/>
            <person name="Powell A.J."/>
            <person name="Barry K."/>
            <person name="Miller A.N."/>
            <person name="Grigoriev I.V."/>
            <person name="Debuchy R."/>
            <person name="Gladieux P."/>
            <person name="Hiltunen Thoren M."/>
            <person name="Johannesson H."/>
        </authorList>
    </citation>
    <scope>NUCLEOTIDE SEQUENCE [LARGE SCALE GENOMIC DNA]</scope>
    <source>
        <strain evidence="2 3">FGSC 10403</strain>
    </source>
</reference>
<dbReference type="AlphaFoldDB" id="A0AAJ0MQ38"/>
<organism evidence="2 3">
    <name type="scientific">Neurospora hispaniola</name>
    <dbReference type="NCBI Taxonomy" id="588809"/>
    <lineage>
        <taxon>Eukaryota</taxon>
        <taxon>Fungi</taxon>
        <taxon>Dikarya</taxon>
        <taxon>Ascomycota</taxon>
        <taxon>Pezizomycotina</taxon>
        <taxon>Sordariomycetes</taxon>
        <taxon>Sordariomycetidae</taxon>
        <taxon>Sordariales</taxon>
        <taxon>Sordariaceae</taxon>
        <taxon>Neurospora</taxon>
    </lineage>
</organism>
<comment type="caution">
    <text evidence="2">The sequence shown here is derived from an EMBL/GenBank/DDBJ whole genome shotgun (WGS) entry which is preliminary data.</text>
</comment>
<dbReference type="GeneID" id="87870284"/>
<evidence type="ECO:0000313" key="3">
    <source>
        <dbReference type="Proteomes" id="UP001285908"/>
    </source>
</evidence>
<gene>
    <name evidence="2" type="ORF">B0T23DRAFT_157976</name>
</gene>
<evidence type="ECO:0000313" key="2">
    <source>
        <dbReference type="EMBL" id="KAK3490275.1"/>
    </source>
</evidence>
<accession>A0AAJ0MQ38</accession>
<dbReference type="EMBL" id="JAULSX010000005">
    <property type="protein sequence ID" value="KAK3490275.1"/>
    <property type="molecule type" value="Genomic_DNA"/>
</dbReference>
<keyword evidence="1" id="KW-0472">Membrane</keyword>
<name>A0AAJ0MQ38_9PEZI</name>
<protein>
    <submittedName>
        <fullName evidence="2">Uncharacterized protein</fullName>
    </submittedName>
</protein>
<dbReference type="Proteomes" id="UP001285908">
    <property type="component" value="Unassembled WGS sequence"/>
</dbReference>
<proteinExistence type="predicted"/>
<feature type="transmembrane region" description="Helical" evidence="1">
    <location>
        <begin position="121"/>
        <end position="140"/>
    </location>
</feature>
<evidence type="ECO:0000256" key="1">
    <source>
        <dbReference type="SAM" id="Phobius"/>
    </source>
</evidence>
<dbReference type="RefSeq" id="XP_062691458.1">
    <property type="nucleotide sequence ID" value="XM_062832662.1"/>
</dbReference>